<evidence type="ECO:0000313" key="13">
    <source>
        <dbReference type="Proteomes" id="UP000663879"/>
    </source>
</evidence>
<dbReference type="GO" id="GO:0005739">
    <property type="term" value="C:mitochondrion"/>
    <property type="evidence" value="ECO:0007669"/>
    <property type="project" value="TreeGrafter"/>
</dbReference>
<gene>
    <name evidence="12" type="ORF">OXX778_LOCUS2718</name>
</gene>
<evidence type="ECO:0000256" key="7">
    <source>
        <dbReference type="ARBA" id="ARBA00022723"/>
    </source>
</evidence>
<dbReference type="InterPro" id="IPR036866">
    <property type="entry name" value="RibonucZ/Hydroxyglut_hydro"/>
</dbReference>
<dbReference type="GO" id="GO:0046872">
    <property type="term" value="F:metal ion binding"/>
    <property type="evidence" value="ECO:0007669"/>
    <property type="project" value="UniProtKB-KW"/>
</dbReference>
<comment type="catalytic activity">
    <reaction evidence="1">
        <text>Endonucleolytic cleavage of RNA, removing extra 3' nucleotides from tRNA precursor, generating 3' termini of tRNAs. A 3'-hydroxy group is left at the tRNA terminus and a 5'-phosphoryl group is left at the trailer molecule.</text>
        <dbReference type="EC" id="3.1.26.11"/>
    </reaction>
</comment>
<dbReference type="Gene3D" id="3.60.15.10">
    <property type="entry name" value="Ribonuclease Z/Hydroxyacylglutathione hydrolase-like"/>
    <property type="match status" value="2"/>
</dbReference>
<evidence type="ECO:0000256" key="8">
    <source>
        <dbReference type="ARBA" id="ARBA00022759"/>
    </source>
</evidence>
<evidence type="ECO:0000256" key="2">
    <source>
        <dbReference type="ARBA" id="ARBA00001947"/>
    </source>
</evidence>
<accession>A0A813MY80</accession>
<keyword evidence="9" id="KW-0378">Hydrolase</keyword>
<dbReference type="CDD" id="cd07718">
    <property type="entry name" value="RNaseZ_ELAC1_ELAC2-C-term-like_MBL-fold"/>
    <property type="match status" value="1"/>
</dbReference>
<organism evidence="12 13">
    <name type="scientific">Brachionus calyciflorus</name>
    <dbReference type="NCBI Taxonomy" id="104777"/>
    <lineage>
        <taxon>Eukaryota</taxon>
        <taxon>Metazoa</taxon>
        <taxon>Spiralia</taxon>
        <taxon>Gnathifera</taxon>
        <taxon>Rotifera</taxon>
        <taxon>Eurotatoria</taxon>
        <taxon>Monogononta</taxon>
        <taxon>Pseudotrocha</taxon>
        <taxon>Ploima</taxon>
        <taxon>Brachionidae</taxon>
        <taxon>Brachionus</taxon>
    </lineage>
</organism>
<dbReference type="OrthoDB" id="527344at2759"/>
<dbReference type="Proteomes" id="UP000663879">
    <property type="component" value="Unassembled WGS sequence"/>
</dbReference>
<comment type="caution">
    <text evidence="12">The sequence shown here is derived from an EMBL/GenBank/DDBJ whole genome shotgun (WGS) entry which is preliminary data.</text>
</comment>
<evidence type="ECO:0000256" key="6">
    <source>
        <dbReference type="ARBA" id="ARBA00022722"/>
    </source>
</evidence>
<feature type="domain" description="tRNase Z endonuclease" evidence="11">
    <location>
        <begin position="47"/>
        <end position="105"/>
    </location>
</feature>
<evidence type="ECO:0000256" key="5">
    <source>
        <dbReference type="ARBA" id="ARBA00022694"/>
    </source>
</evidence>
<dbReference type="InterPro" id="IPR027794">
    <property type="entry name" value="tRNase_Z_dom"/>
</dbReference>
<sequence>MIKLFKILTRKNNLSLNLINKFTYSKNSYKSYDNMFKGADRSTRLQILSNGYQNSPKSCILIFDSNRYLINCGEGTLRTIVSSNCKPSKINNIFLTRFDWKCTGGLNGMSKELENLQNTVTLHSNFNFNFSSKNSIKKYFFERDFKIVQHDYSKADYSDPNVNIKKIDMGNTYCSYFINIKQSEPNLVMEKFSKFNVKPGRWIRDLKQGIEYNQNGIIIKPSDVLDYSECAEKKILVLDCPNTEALDIIRNDALINQEDMVMILHVADSQVLNSPDYLDWVKNYINKNCIHIFQDEAFPNIDLLKVYEMQAQLNLIDRDMFKLLPLQLESFRQVQDEFDRKEKEIKKEMKVIHAKSNMIFNLKPNLMLNLDHVKEIDNQAAQRKILEYYEGEKRYLIDGIDAEEKKILENFKTKISNFDPNNFKQAQNSDISYPNILFLGTASSLPATTRNLTGIFVRINPNVNIVLDCGEGTTWQINKYFNDETEFLNELIKIKLVYVSHFHLDHFNGLYSLIQNRVDAFKKLNRPYEKLNILHTRYLTPFLNGNYLIFKNNKFSSYVNTILNDSFLEKNYKNYLLDFKSFGLKSIKTILVKHINQSYAISLDILRPDGQNHFKLVYSGDCRPTEELVDFGKNCDLLIHECTFDDAYKDEAIRKRHSTIGEALDISHRMNAKSTIMTHFSLRYGKLTKIDDINRDNVGMAFDFMSVSENNFKDLNAILKDVKVAFKEHVDVIEQKRVKKLKL</sequence>
<reference evidence="12" key="1">
    <citation type="submission" date="2021-02" db="EMBL/GenBank/DDBJ databases">
        <authorList>
            <person name="Nowell W R."/>
        </authorList>
    </citation>
    <scope>NUCLEOTIDE SEQUENCE</scope>
    <source>
        <strain evidence="12">Ploen Becks lab</strain>
    </source>
</reference>
<evidence type="ECO:0000256" key="4">
    <source>
        <dbReference type="ARBA" id="ARBA00012477"/>
    </source>
</evidence>
<comment type="similarity">
    <text evidence="3">Belongs to the RNase Z family.</text>
</comment>
<evidence type="ECO:0000259" key="11">
    <source>
        <dbReference type="Pfam" id="PF13691"/>
    </source>
</evidence>
<keyword evidence="10" id="KW-0862">Zinc</keyword>
<keyword evidence="7" id="KW-0479">Metal-binding</keyword>
<protein>
    <recommendedName>
        <fullName evidence="4">ribonuclease Z</fullName>
        <ecNumber evidence="4">3.1.26.11</ecNumber>
    </recommendedName>
</protein>
<evidence type="ECO:0000256" key="3">
    <source>
        <dbReference type="ARBA" id="ARBA00007823"/>
    </source>
</evidence>
<comment type="cofactor">
    <cofactor evidence="2">
        <name>Zn(2+)</name>
        <dbReference type="ChEBI" id="CHEBI:29105"/>
    </cofactor>
</comment>
<dbReference type="GO" id="GO:1990180">
    <property type="term" value="P:mitochondrial tRNA 3'-end processing"/>
    <property type="evidence" value="ECO:0007669"/>
    <property type="project" value="TreeGrafter"/>
</dbReference>
<keyword evidence="8" id="KW-0255">Endonuclease</keyword>
<dbReference type="EMBL" id="CAJNOC010000220">
    <property type="protein sequence ID" value="CAF0729062.1"/>
    <property type="molecule type" value="Genomic_DNA"/>
</dbReference>
<dbReference type="PANTHER" id="PTHR12553:SF49">
    <property type="entry name" value="ZINC PHOSPHODIESTERASE ELAC PROTEIN 2"/>
    <property type="match status" value="1"/>
</dbReference>
<dbReference type="EC" id="3.1.26.11" evidence="4"/>
<dbReference type="PANTHER" id="PTHR12553">
    <property type="entry name" value="ZINC PHOSPHODIESTERASE ELAC PROTEIN 2"/>
    <property type="match status" value="1"/>
</dbReference>
<evidence type="ECO:0000256" key="9">
    <source>
        <dbReference type="ARBA" id="ARBA00022801"/>
    </source>
</evidence>
<evidence type="ECO:0000313" key="12">
    <source>
        <dbReference type="EMBL" id="CAF0729062.1"/>
    </source>
</evidence>
<dbReference type="SUPFAM" id="SSF56281">
    <property type="entry name" value="Metallo-hydrolase/oxidoreductase"/>
    <property type="match status" value="2"/>
</dbReference>
<dbReference type="GO" id="GO:0042781">
    <property type="term" value="F:3'-tRNA processing endoribonuclease activity"/>
    <property type="evidence" value="ECO:0007669"/>
    <property type="project" value="UniProtKB-EC"/>
</dbReference>
<dbReference type="InterPro" id="IPR047151">
    <property type="entry name" value="RNZ2-like"/>
</dbReference>
<proteinExistence type="inferred from homology"/>
<keyword evidence="5" id="KW-0819">tRNA processing</keyword>
<keyword evidence="6" id="KW-0540">Nuclease</keyword>
<dbReference type="AlphaFoldDB" id="A0A813MY80"/>
<name>A0A813MY80_9BILA</name>
<dbReference type="Pfam" id="PF13691">
    <property type="entry name" value="Lactamase_B_4"/>
    <property type="match status" value="1"/>
</dbReference>
<evidence type="ECO:0000256" key="1">
    <source>
        <dbReference type="ARBA" id="ARBA00000402"/>
    </source>
</evidence>
<evidence type="ECO:0000256" key="10">
    <source>
        <dbReference type="ARBA" id="ARBA00022833"/>
    </source>
</evidence>
<keyword evidence="13" id="KW-1185">Reference proteome</keyword>
<dbReference type="Pfam" id="PF23023">
    <property type="entry name" value="Anti-Pycsar_Apyc1"/>
    <property type="match status" value="1"/>
</dbReference>